<dbReference type="AlphaFoldDB" id="H3NPE4"/>
<keyword evidence="2" id="KW-1185">Reference proteome</keyword>
<accession>H3NPE4</accession>
<name>H3NPE4_9FIRM</name>
<protein>
    <submittedName>
        <fullName evidence="1">Uncharacterized protein</fullName>
    </submittedName>
</protein>
<dbReference type="EMBL" id="AGEI01000023">
    <property type="protein sequence ID" value="EHR33457.1"/>
    <property type="molecule type" value="Genomic_DNA"/>
</dbReference>
<dbReference type="RefSeq" id="WP_005398720.1">
    <property type="nucleotide sequence ID" value="NZ_JH601088.1"/>
</dbReference>
<gene>
    <name evidence="1" type="ORF">HMPREF9709_01205</name>
</gene>
<dbReference type="Proteomes" id="UP000004191">
    <property type="component" value="Unassembled WGS sequence"/>
</dbReference>
<dbReference type="STRING" id="883114.HMPREF9709_01205"/>
<organism evidence="1 2">
    <name type="scientific">Helcococcus kunzii ATCC 51366</name>
    <dbReference type="NCBI Taxonomy" id="883114"/>
    <lineage>
        <taxon>Bacteria</taxon>
        <taxon>Bacillati</taxon>
        <taxon>Bacillota</taxon>
        <taxon>Tissierellia</taxon>
        <taxon>Tissierellales</taxon>
        <taxon>Peptoniphilaceae</taxon>
        <taxon>Helcococcus</taxon>
    </lineage>
</organism>
<comment type="caution">
    <text evidence="1">The sequence shown here is derived from an EMBL/GenBank/DDBJ whole genome shotgun (WGS) entry which is preliminary data.</text>
</comment>
<evidence type="ECO:0000313" key="2">
    <source>
        <dbReference type="Proteomes" id="UP000004191"/>
    </source>
</evidence>
<proteinExistence type="predicted"/>
<evidence type="ECO:0000313" key="1">
    <source>
        <dbReference type="EMBL" id="EHR33457.1"/>
    </source>
</evidence>
<dbReference type="HOGENOM" id="CLU_2935181_0_0_9"/>
<reference evidence="1 2" key="1">
    <citation type="submission" date="2012-01" db="EMBL/GenBank/DDBJ databases">
        <title>The Genome Sequence of Helcococcus kunzii ATCC 51366.</title>
        <authorList>
            <consortium name="The Broad Institute Genome Sequencing Platform"/>
            <person name="Earl A."/>
            <person name="Ward D."/>
            <person name="Feldgarden M."/>
            <person name="Gevers D."/>
            <person name="Huys G."/>
            <person name="Young S.K."/>
            <person name="Zeng Q."/>
            <person name="Gargeya S."/>
            <person name="Fitzgerald M."/>
            <person name="Haas B."/>
            <person name="Abouelleil A."/>
            <person name="Alvarado L."/>
            <person name="Arachchi H.M."/>
            <person name="Berlin A."/>
            <person name="Chapman S.B."/>
            <person name="Gearin G."/>
            <person name="Goldberg J."/>
            <person name="Griggs A."/>
            <person name="Gujja S."/>
            <person name="Hansen M."/>
            <person name="Heiman D."/>
            <person name="Howarth C."/>
            <person name="Larimer J."/>
            <person name="Lui A."/>
            <person name="MacDonald P.J.P."/>
            <person name="McCowen C."/>
            <person name="Montmayeur A."/>
            <person name="Murphy C."/>
            <person name="Neiman D."/>
            <person name="Pearson M."/>
            <person name="Priest M."/>
            <person name="Roberts A."/>
            <person name="Saif S."/>
            <person name="Shea T."/>
            <person name="Sisk P."/>
            <person name="Stolte C."/>
            <person name="Sykes S."/>
            <person name="Wortman J."/>
            <person name="Nusbaum C."/>
            <person name="Birren B."/>
        </authorList>
    </citation>
    <scope>NUCLEOTIDE SEQUENCE [LARGE SCALE GENOMIC DNA]</scope>
    <source>
        <strain evidence="1 2">ATCC 51366</strain>
    </source>
</reference>
<sequence length="60" mass="7236">MDLLRASIKEIHKEEITTLNGKTYVDVELTVNIWGSIRREERVFRLSDWEDYKEQGYFLT</sequence>
<dbReference type="GeneID" id="96999184"/>